<sequence>MYSRMLFHQSVDLCLTNGAADRQKTIVCTQGSTGGKLRFRSLDEKAEYLDNVSNNLKFCSWDARLPRSGKESL</sequence>
<dbReference type="Proteomes" id="UP000887569">
    <property type="component" value="Unplaced"/>
</dbReference>
<evidence type="ECO:0000313" key="1">
    <source>
        <dbReference type="Proteomes" id="UP000887569"/>
    </source>
</evidence>
<reference evidence="2" key="1">
    <citation type="submission" date="2022-11" db="UniProtKB">
        <authorList>
            <consortium name="WormBaseParasite"/>
        </authorList>
    </citation>
    <scope>IDENTIFICATION</scope>
</reference>
<dbReference type="WBParaSite" id="PgR072X_g033_t01">
    <property type="protein sequence ID" value="PgR072X_g033_t01"/>
    <property type="gene ID" value="PgR072X_g033"/>
</dbReference>
<name>A0A915C140_PARUN</name>
<proteinExistence type="predicted"/>
<accession>A0A915C140</accession>
<protein>
    <submittedName>
        <fullName evidence="2">Uncharacterized protein</fullName>
    </submittedName>
</protein>
<keyword evidence="1" id="KW-1185">Reference proteome</keyword>
<organism evidence="1 2">
    <name type="scientific">Parascaris univalens</name>
    <name type="common">Nematode worm</name>
    <dbReference type="NCBI Taxonomy" id="6257"/>
    <lineage>
        <taxon>Eukaryota</taxon>
        <taxon>Metazoa</taxon>
        <taxon>Ecdysozoa</taxon>
        <taxon>Nematoda</taxon>
        <taxon>Chromadorea</taxon>
        <taxon>Rhabditida</taxon>
        <taxon>Spirurina</taxon>
        <taxon>Ascaridomorpha</taxon>
        <taxon>Ascaridoidea</taxon>
        <taxon>Ascarididae</taxon>
        <taxon>Parascaris</taxon>
    </lineage>
</organism>
<evidence type="ECO:0000313" key="2">
    <source>
        <dbReference type="WBParaSite" id="PgR072X_g033_t01"/>
    </source>
</evidence>
<dbReference type="AlphaFoldDB" id="A0A915C140"/>